<dbReference type="Proteomes" id="UP000253941">
    <property type="component" value="Unassembled WGS sequence"/>
</dbReference>
<proteinExistence type="predicted"/>
<evidence type="ECO:0000256" key="1">
    <source>
        <dbReference type="SAM" id="SignalP"/>
    </source>
</evidence>
<gene>
    <name evidence="2" type="ORF">DRB17_16235</name>
</gene>
<feature type="signal peptide" evidence="1">
    <location>
        <begin position="1"/>
        <end position="35"/>
    </location>
</feature>
<dbReference type="InterPro" id="IPR011990">
    <property type="entry name" value="TPR-like_helical_dom_sf"/>
</dbReference>
<keyword evidence="3" id="KW-1185">Reference proteome</keyword>
<dbReference type="Gene3D" id="1.25.40.10">
    <property type="entry name" value="Tetratricopeptide repeat domain"/>
    <property type="match status" value="1"/>
</dbReference>
<organism evidence="2 3">
    <name type="scientific">Ferruginivarius sediminum</name>
    <dbReference type="NCBI Taxonomy" id="2661937"/>
    <lineage>
        <taxon>Bacteria</taxon>
        <taxon>Pseudomonadati</taxon>
        <taxon>Pseudomonadota</taxon>
        <taxon>Alphaproteobacteria</taxon>
        <taxon>Rhodospirillales</taxon>
        <taxon>Rhodospirillaceae</taxon>
        <taxon>Ferruginivarius</taxon>
    </lineage>
</organism>
<evidence type="ECO:0000313" key="3">
    <source>
        <dbReference type="Proteomes" id="UP000253941"/>
    </source>
</evidence>
<dbReference type="AlphaFoldDB" id="A0A369T653"/>
<dbReference type="EMBL" id="QPMH01000020">
    <property type="protein sequence ID" value="RDD60748.1"/>
    <property type="molecule type" value="Genomic_DNA"/>
</dbReference>
<dbReference type="PANTHER" id="PTHR11102:SF160">
    <property type="entry name" value="ERAD-ASSOCIATED E3 UBIQUITIN-PROTEIN LIGASE COMPONENT HRD3"/>
    <property type="match status" value="1"/>
</dbReference>
<sequence length="175" mass="18601">MRIVPGGLRVSMAAATATAVAAALFSVAPLSPAGAASYATASQLYDGGQVEAAIAEYRELAESGHAAAQVALAGLYESGEVTGAPDARAAARWYRRAAEQGEAVAQMNLGDLYARGRGVKRDWVRAWVWLTRAARQGFDWAARRRDEVARRMTRPELEAARRRLSGTAPDIVGGD</sequence>
<protein>
    <submittedName>
        <fullName evidence="2">Sel1 repeat family protein</fullName>
    </submittedName>
</protein>
<keyword evidence="1" id="KW-0732">Signal</keyword>
<dbReference type="SUPFAM" id="SSF81901">
    <property type="entry name" value="HCP-like"/>
    <property type="match status" value="1"/>
</dbReference>
<accession>A0A369T653</accession>
<dbReference type="SMART" id="SM00671">
    <property type="entry name" value="SEL1"/>
    <property type="match status" value="2"/>
</dbReference>
<dbReference type="Pfam" id="PF08238">
    <property type="entry name" value="Sel1"/>
    <property type="match status" value="2"/>
</dbReference>
<feature type="chain" id="PRO_5017025934" evidence="1">
    <location>
        <begin position="36"/>
        <end position="175"/>
    </location>
</feature>
<comment type="caution">
    <text evidence="2">The sequence shown here is derived from an EMBL/GenBank/DDBJ whole genome shotgun (WGS) entry which is preliminary data.</text>
</comment>
<dbReference type="PANTHER" id="PTHR11102">
    <property type="entry name" value="SEL-1-LIKE PROTEIN"/>
    <property type="match status" value="1"/>
</dbReference>
<dbReference type="InterPro" id="IPR050767">
    <property type="entry name" value="Sel1_AlgK"/>
</dbReference>
<dbReference type="InterPro" id="IPR006597">
    <property type="entry name" value="Sel1-like"/>
</dbReference>
<reference evidence="2 3" key="1">
    <citation type="submission" date="2018-07" db="EMBL/GenBank/DDBJ databases">
        <title>Venubactetium sediminum gen. nov., sp. nov., isolated from a marine solar saltern.</title>
        <authorList>
            <person name="Wang S."/>
        </authorList>
    </citation>
    <scope>NUCLEOTIDE SEQUENCE [LARGE SCALE GENOMIC DNA]</scope>
    <source>
        <strain evidence="2 3">WD2A32</strain>
    </source>
</reference>
<evidence type="ECO:0000313" key="2">
    <source>
        <dbReference type="EMBL" id="RDD60748.1"/>
    </source>
</evidence>
<name>A0A369T653_9PROT</name>